<sequence length="68" mass="7876">MNNNNNNNNINNINNNGKEQINIHDTESRDLVTVGSNEEIIFPTVNNIRRSQQLFQVLTEEDDENIIH</sequence>
<organism evidence="1 2">
    <name type="scientific">Rotaria sordida</name>
    <dbReference type="NCBI Taxonomy" id="392033"/>
    <lineage>
        <taxon>Eukaryota</taxon>
        <taxon>Metazoa</taxon>
        <taxon>Spiralia</taxon>
        <taxon>Gnathifera</taxon>
        <taxon>Rotifera</taxon>
        <taxon>Eurotatoria</taxon>
        <taxon>Bdelloidea</taxon>
        <taxon>Philodinida</taxon>
        <taxon>Philodinidae</taxon>
        <taxon>Rotaria</taxon>
    </lineage>
</organism>
<gene>
    <name evidence="1" type="ORF">SEV965_LOCUS25641</name>
</gene>
<dbReference type="AlphaFoldDB" id="A0A815CSS3"/>
<name>A0A815CSS3_9BILA</name>
<proteinExistence type="predicted"/>
<comment type="caution">
    <text evidence="1">The sequence shown here is derived from an EMBL/GenBank/DDBJ whole genome shotgun (WGS) entry which is preliminary data.</text>
</comment>
<dbReference type="Proteomes" id="UP000663889">
    <property type="component" value="Unassembled WGS sequence"/>
</dbReference>
<evidence type="ECO:0000313" key="1">
    <source>
        <dbReference type="EMBL" id="CAF1288478.1"/>
    </source>
</evidence>
<protein>
    <submittedName>
        <fullName evidence="1">Uncharacterized protein</fullName>
    </submittedName>
</protein>
<reference evidence="1" key="1">
    <citation type="submission" date="2021-02" db="EMBL/GenBank/DDBJ databases">
        <authorList>
            <person name="Nowell W R."/>
        </authorList>
    </citation>
    <scope>NUCLEOTIDE SEQUENCE</scope>
</reference>
<dbReference type="EMBL" id="CAJNOU010002087">
    <property type="protein sequence ID" value="CAF1288478.1"/>
    <property type="molecule type" value="Genomic_DNA"/>
</dbReference>
<evidence type="ECO:0000313" key="2">
    <source>
        <dbReference type="Proteomes" id="UP000663889"/>
    </source>
</evidence>
<accession>A0A815CSS3</accession>